<accession>A0A2A5JGP7</accession>
<protein>
    <submittedName>
        <fullName evidence="3">Pyridoxamine 5-phosphate oxidase</fullName>
    </submittedName>
</protein>
<organism evidence="3 4">
    <name type="scientific">Rhodococcus qingshengii</name>
    <dbReference type="NCBI Taxonomy" id="334542"/>
    <lineage>
        <taxon>Bacteria</taxon>
        <taxon>Bacillati</taxon>
        <taxon>Actinomycetota</taxon>
        <taxon>Actinomycetes</taxon>
        <taxon>Mycobacteriales</taxon>
        <taxon>Nocardiaceae</taxon>
        <taxon>Rhodococcus</taxon>
        <taxon>Rhodococcus erythropolis group</taxon>
    </lineage>
</organism>
<reference evidence="3 4" key="1">
    <citation type="submission" date="2017-07" db="EMBL/GenBank/DDBJ databases">
        <title>Draft sequence of Rhodococcus enclensis 23b-28.</title>
        <authorList>
            <person name="Besaury L."/>
            <person name="Sancelme M."/>
            <person name="Amato P."/>
            <person name="Lallement A."/>
            <person name="Delort A.-M."/>
        </authorList>
    </citation>
    <scope>NUCLEOTIDE SEQUENCE [LARGE SCALE GENOMIC DNA]</scope>
    <source>
        <strain evidence="3 4">23b-28</strain>
    </source>
</reference>
<sequence length="151" mass="16715">MPGPRQRRGPGIVRSEHSIGEPRAGADTGTVTIADAPCVWLTTLRSDGSPHTTPVWFLLHQNTFWIPSAEQNRKVRNLLDDPRVSLAVDGSAGDPWVAQGLATIHHDVGEFVDLLRLFGEKYDGWDAADETRDGPRVLVSVPVTRWFLRPD</sequence>
<proteinExistence type="predicted"/>
<dbReference type="Pfam" id="PF01243">
    <property type="entry name" value="PNPOx_N"/>
    <property type="match status" value="1"/>
</dbReference>
<keyword evidence="1" id="KW-0560">Oxidoreductase</keyword>
<dbReference type="Proteomes" id="UP000230886">
    <property type="component" value="Unassembled WGS sequence"/>
</dbReference>
<dbReference type="PANTHER" id="PTHR35176">
    <property type="entry name" value="HEME OXYGENASE HI_0854-RELATED"/>
    <property type="match status" value="1"/>
</dbReference>
<dbReference type="PANTHER" id="PTHR35176:SF6">
    <property type="entry name" value="HEME OXYGENASE HI_0854-RELATED"/>
    <property type="match status" value="1"/>
</dbReference>
<dbReference type="InterPro" id="IPR052019">
    <property type="entry name" value="F420H2_bilvrd_red/Heme_oxyg"/>
</dbReference>
<dbReference type="EMBL" id="NOVD01000002">
    <property type="protein sequence ID" value="PCK28457.1"/>
    <property type="molecule type" value="Genomic_DNA"/>
</dbReference>
<dbReference type="AlphaFoldDB" id="A0A069JJW0"/>
<name>A0A069JJW0_RHOSG</name>
<evidence type="ECO:0000313" key="3">
    <source>
        <dbReference type="EMBL" id="PCK28457.1"/>
    </source>
</evidence>
<dbReference type="Gene3D" id="2.30.110.10">
    <property type="entry name" value="Electron Transport, Fmn-binding Protein, Chain A"/>
    <property type="match status" value="1"/>
</dbReference>
<evidence type="ECO:0000259" key="2">
    <source>
        <dbReference type="Pfam" id="PF01243"/>
    </source>
</evidence>
<feature type="domain" description="Pyridoxamine 5'-phosphate oxidase N-terminal" evidence="2">
    <location>
        <begin position="33"/>
        <end position="147"/>
    </location>
</feature>
<evidence type="ECO:0000313" key="4">
    <source>
        <dbReference type="Proteomes" id="UP000230886"/>
    </source>
</evidence>
<dbReference type="RefSeq" id="WP_073513477.1">
    <property type="nucleotide sequence ID" value="NZ_CP104782.1"/>
</dbReference>
<evidence type="ECO:0000256" key="1">
    <source>
        <dbReference type="ARBA" id="ARBA00023002"/>
    </source>
</evidence>
<gene>
    <name evidence="3" type="ORF">CHR55_03725</name>
</gene>
<dbReference type="GO" id="GO:0070967">
    <property type="term" value="F:coenzyme F420 binding"/>
    <property type="evidence" value="ECO:0007669"/>
    <property type="project" value="TreeGrafter"/>
</dbReference>
<dbReference type="SUPFAM" id="SSF50475">
    <property type="entry name" value="FMN-binding split barrel"/>
    <property type="match status" value="1"/>
</dbReference>
<comment type="caution">
    <text evidence="3">The sequence shown here is derived from an EMBL/GenBank/DDBJ whole genome shotgun (WGS) entry which is preliminary data.</text>
</comment>
<accession>A0A069JJW0</accession>
<dbReference type="GO" id="GO:0016627">
    <property type="term" value="F:oxidoreductase activity, acting on the CH-CH group of donors"/>
    <property type="evidence" value="ECO:0007669"/>
    <property type="project" value="TreeGrafter"/>
</dbReference>
<dbReference type="GO" id="GO:0005829">
    <property type="term" value="C:cytosol"/>
    <property type="evidence" value="ECO:0007669"/>
    <property type="project" value="TreeGrafter"/>
</dbReference>
<dbReference type="InterPro" id="IPR011576">
    <property type="entry name" value="Pyridox_Oxase_N"/>
</dbReference>
<dbReference type="InterPro" id="IPR012349">
    <property type="entry name" value="Split_barrel_FMN-bd"/>
</dbReference>